<keyword evidence="3 7" id="KW-1133">Transmembrane helix</keyword>
<dbReference type="PANTHER" id="PTHR33048">
    <property type="entry name" value="PTH11-LIKE INTEGRAL MEMBRANE PROTEIN (AFU_ORTHOLOGUE AFUA_5G11245)"/>
    <property type="match status" value="1"/>
</dbReference>
<evidence type="ECO:0000256" key="3">
    <source>
        <dbReference type="ARBA" id="ARBA00022989"/>
    </source>
</evidence>
<evidence type="ECO:0000313" key="10">
    <source>
        <dbReference type="Proteomes" id="UP001287356"/>
    </source>
</evidence>
<feature type="transmembrane region" description="Helical" evidence="7">
    <location>
        <begin position="16"/>
        <end position="38"/>
    </location>
</feature>
<comment type="similarity">
    <text evidence="5">Belongs to the SAT4 family.</text>
</comment>
<keyword evidence="10" id="KW-1185">Reference proteome</keyword>
<name>A0AAE0NM80_9PEZI</name>
<gene>
    <name evidence="9" type="ORF">B0T24DRAFT_646168</name>
</gene>
<reference evidence="9" key="2">
    <citation type="submission" date="2023-06" db="EMBL/GenBank/DDBJ databases">
        <authorList>
            <consortium name="Lawrence Berkeley National Laboratory"/>
            <person name="Haridas S."/>
            <person name="Hensen N."/>
            <person name="Bonometti L."/>
            <person name="Westerberg I."/>
            <person name="Brannstrom I.O."/>
            <person name="Guillou S."/>
            <person name="Cros-Aarteil S."/>
            <person name="Calhoun S."/>
            <person name="Kuo A."/>
            <person name="Mondo S."/>
            <person name="Pangilinan J."/>
            <person name="Riley R."/>
            <person name="Labutti K."/>
            <person name="Andreopoulos B."/>
            <person name="Lipzen A."/>
            <person name="Chen C."/>
            <person name="Yanf M."/>
            <person name="Daum C."/>
            <person name="Ng V."/>
            <person name="Clum A."/>
            <person name="Steindorff A."/>
            <person name="Ohm R."/>
            <person name="Martin F."/>
            <person name="Silar P."/>
            <person name="Natvig D."/>
            <person name="Lalanne C."/>
            <person name="Gautier V."/>
            <person name="Ament-Velasquez S.L."/>
            <person name="Kruys A."/>
            <person name="Hutchinson M.I."/>
            <person name="Powell A.J."/>
            <person name="Barry K."/>
            <person name="Miller A.N."/>
            <person name="Grigoriev I.V."/>
            <person name="Debuchy R."/>
            <person name="Gladieux P."/>
            <person name="Thoren M.H."/>
            <person name="Johannesson H."/>
        </authorList>
    </citation>
    <scope>NUCLEOTIDE SEQUENCE</scope>
    <source>
        <strain evidence="9">CBS 958.72</strain>
    </source>
</reference>
<feature type="transmembrane region" description="Helical" evidence="7">
    <location>
        <begin position="107"/>
        <end position="128"/>
    </location>
</feature>
<comment type="caution">
    <text evidence="9">The sequence shown here is derived from an EMBL/GenBank/DDBJ whole genome shotgun (WGS) entry which is preliminary data.</text>
</comment>
<organism evidence="9 10">
    <name type="scientific">Lasiosphaeria ovina</name>
    <dbReference type="NCBI Taxonomy" id="92902"/>
    <lineage>
        <taxon>Eukaryota</taxon>
        <taxon>Fungi</taxon>
        <taxon>Dikarya</taxon>
        <taxon>Ascomycota</taxon>
        <taxon>Pezizomycotina</taxon>
        <taxon>Sordariomycetes</taxon>
        <taxon>Sordariomycetidae</taxon>
        <taxon>Sordariales</taxon>
        <taxon>Lasiosphaeriaceae</taxon>
        <taxon>Lasiosphaeria</taxon>
    </lineage>
</organism>
<feature type="compositionally biased region" description="Low complexity" evidence="6">
    <location>
        <begin position="253"/>
        <end position="272"/>
    </location>
</feature>
<dbReference type="Proteomes" id="UP001287356">
    <property type="component" value="Unassembled WGS sequence"/>
</dbReference>
<evidence type="ECO:0000256" key="4">
    <source>
        <dbReference type="ARBA" id="ARBA00023136"/>
    </source>
</evidence>
<feature type="compositionally biased region" description="Polar residues" evidence="6">
    <location>
        <begin position="233"/>
        <end position="248"/>
    </location>
</feature>
<feature type="transmembrane region" description="Helical" evidence="7">
    <location>
        <begin position="148"/>
        <end position="176"/>
    </location>
</feature>
<dbReference type="EMBL" id="JAULSN010000001">
    <property type="protein sequence ID" value="KAK3384102.1"/>
    <property type="molecule type" value="Genomic_DNA"/>
</dbReference>
<evidence type="ECO:0000256" key="1">
    <source>
        <dbReference type="ARBA" id="ARBA00004141"/>
    </source>
</evidence>
<dbReference type="PANTHER" id="PTHR33048:SF146">
    <property type="entry name" value="INTEGRAL MEMBRANE PROTEIN"/>
    <property type="match status" value="1"/>
</dbReference>
<keyword evidence="2 7" id="KW-0812">Transmembrane</keyword>
<proteinExistence type="inferred from homology"/>
<dbReference type="InterPro" id="IPR049326">
    <property type="entry name" value="Rhodopsin_dom_fungi"/>
</dbReference>
<dbReference type="AlphaFoldDB" id="A0AAE0NM80"/>
<dbReference type="InterPro" id="IPR052337">
    <property type="entry name" value="SAT4-like"/>
</dbReference>
<evidence type="ECO:0000256" key="6">
    <source>
        <dbReference type="SAM" id="MobiDB-lite"/>
    </source>
</evidence>
<feature type="transmembrane region" description="Helical" evidence="7">
    <location>
        <begin position="50"/>
        <end position="70"/>
    </location>
</feature>
<reference evidence="9" key="1">
    <citation type="journal article" date="2023" name="Mol. Phylogenet. Evol.">
        <title>Genome-scale phylogeny and comparative genomics of the fungal order Sordariales.</title>
        <authorList>
            <person name="Hensen N."/>
            <person name="Bonometti L."/>
            <person name="Westerberg I."/>
            <person name="Brannstrom I.O."/>
            <person name="Guillou S."/>
            <person name="Cros-Aarteil S."/>
            <person name="Calhoun S."/>
            <person name="Haridas S."/>
            <person name="Kuo A."/>
            <person name="Mondo S."/>
            <person name="Pangilinan J."/>
            <person name="Riley R."/>
            <person name="LaButti K."/>
            <person name="Andreopoulos B."/>
            <person name="Lipzen A."/>
            <person name="Chen C."/>
            <person name="Yan M."/>
            <person name="Daum C."/>
            <person name="Ng V."/>
            <person name="Clum A."/>
            <person name="Steindorff A."/>
            <person name="Ohm R.A."/>
            <person name="Martin F."/>
            <person name="Silar P."/>
            <person name="Natvig D.O."/>
            <person name="Lalanne C."/>
            <person name="Gautier V."/>
            <person name="Ament-Velasquez S.L."/>
            <person name="Kruys A."/>
            <person name="Hutchinson M.I."/>
            <person name="Powell A.J."/>
            <person name="Barry K."/>
            <person name="Miller A.N."/>
            <person name="Grigoriev I.V."/>
            <person name="Debuchy R."/>
            <person name="Gladieux P."/>
            <person name="Hiltunen Thoren M."/>
            <person name="Johannesson H."/>
        </authorList>
    </citation>
    <scope>NUCLEOTIDE SEQUENCE</scope>
    <source>
        <strain evidence="9">CBS 958.72</strain>
    </source>
</reference>
<evidence type="ECO:0000259" key="8">
    <source>
        <dbReference type="Pfam" id="PF20684"/>
    </source>
</evidence>
<sequence>MVQLDNNFTPEQRRQYVVSAAIIGLVLSSVSLVARLWARYVIVKKLRLEDWFMIAGLLLSYGTVGLMFWGQSIWIQQKIQPPTMFLVKTSIILFNARIFVTRKFRIVSWVVWATTLLWMIGTVVGTTLQCSPPSFFWDKRQAGSCAGHTVVTIGLTSAVVSCVGDIAIFIMPIPILARLKIDKRTRAGLISGSVQIAVWTYFEMSIGITCGNLPFLAPLVGCTGPRRRRRTGYLTSNSRAAPYQQPNRDQTRSLSLQQLQSQKPPSQVSLSPIDLRQKPLPLPPAPPGVAADQLDRPPSQHLGGLFTRFYDSPEGSEIELQRTDAGPIQDDKVVKKKKKKK</sequence>
<accession>A0AAE0NM80</accession>
<comment type="subcellular location">
    <subcellularLocation>
        <location evidence="1">Membrane</location>
        <topology evidence="1">Multi-pass membrane protein</topology>
    </subcellularLocation>
</comment>
<keyword evidence="4 7" id="KW-0472">Membrane</keyword>
<evidence type="ECO:0000256" key="2">
    <source>
        <dbReference type="ARBA" id="ARBA00022692"/>
    </source>
</evidence>
<dbReference type="GO" id="GO:0016020">
    <property type="term" value="C:membrane"/>
    <property type="evidence" value="ECO:0007669"/>
    <property type="project" value="UniProtKB-SubCell"/>
</dbReference>
<feature type="domain" description="Rhodopsin" evidence="8">
    <location>
        <begin position="34"/>
        <end position="190"/>
    </location>
</feature>
<evidence type="ECO:0000256" key="5">
    <source>
        <dbReference type="ARBA" id="ARBA00038359"/>
    </source>
</evidence>
<protein>
    <recommendedName>
        <fullName evidence="8">Rhodopsin domain-containing protein</fullName>
    </recommendedName>
</protein>
<evidence type="ECO:0000256" key="7">
    <source>
        <dbReference type="SAM" id="Phobius"/>
    </source>
</evidence>
<feature type="region of interest" description="Disordered" evidence="6">
    <location>
        <begin position="228"/>
        <end position="341"/>
    </location>
</feature>
<dbReference type="Pfam" id="PF20684">
    <property type="entry name" value="Fung_rhodopsin"/>
    <property type="match status" value="1"/>
</dbReference>
<evidence type="ECO:0000313" key="9">
    <source>
        <dbReference type="EMBL" id="KAK3384102.1"/>
    </source>
</evidence>